<feature type="region of interest" description="Disordered" evidence="1">
    <location>
        <begin position="75"/>
        <end position="101"/>
    </location>
</feature>
<organism evidence="2 3">
    <name type="scientific">Candidatus Doudnabacteria bacterium CG10_big_fil_rev_8_21_14_0_10_41_10</name>
    <dbReference type="NCBI Taxonomy" id="1974551"/>
    <lineage>
        <taxon>Bacteria</taxon>
        <taxon>Candidatus Doudnaibacteriota</taxon>
    </lineage>
</organism>
<dbReference type="Proteomes" id="UP000230557">
    <property type="component" value="Unassembled WGS sequence"/>
</dbReference>
<comment type="caution">
    <text evidence="2">The sequence shown here is derived from an EMBL/GenBank/DDBJ whole genome shotgun (WGS) entry which is preliminary data.</text>
</comment>
<dbReference type="AlphaFoldDB" id="A0A2H0VD91"/>
<accession>A0A2H0VD91</accession>
<name>A0A2H0VD91_9BACT</name>
<evidence type="ECO:0000313" key="3">
    <source>
        <dbReference type="Proteomes" id="UP000230557"/>
    </source>
</evidence>
<dbReference type="EMBL" id="PFAJ01000046">
    <property type="protein sequence ID" value="PIR97056.1"/>
    <property type="molecule type" value="Genomic_DNA"/>
</dbReference>
<sequence length="124" mass="14732">MFLDPFGCDTNHIRRLPFAIKNQDRYAYEALLEKNEIPTNYLRIQVEANAVRKQWDDYLASECVKVKKVLEDWKKDPSKSKKELHVVPWNSEDSNEEPLTERELDSMKNFLKKHDLPAYESVFN</sequence>
<feature type="compositionally biased region" description="Basic and acidic residues" evidence="1">
    <location>
        <begin position="75"/>
        <end position="85"/>
    </location>
</feature>
<evidence type="ECO:0000256" key="1">
    <source>
        <dbReference type="SAM" id="MobiDB-lite"/>
    </source>
</evidence>
<reference evidence="3" key="1">
    <citation type="submission" date="2017-09" db="EMBL/GenBank/DDBJ databases">
        <title>Depth-based differentiation of microbial function through sediment-hosted aquifers and enrichment of novel symbionts in the deep terrestrial subsurface.</title>
        <authorList>
            <person name="Probst A.J."/>
            <person name="Ladd B."/>
            <person name="Jarett J.K."/>
            <person name="Geller-Mcgrath D.E."/>
            <person name="Sieber C.M.K."/>
            <person name="Emerson J.B."/>
            <person name="Anantharaman K."/>
            <person name="Thomas B.C."/>
            <person name="Malmstrom R."/>
            <person name="Stieglmeier M."/>
            <person name="Klingl A."/>
            <person name="Woyke T."/>
            <person name="Ryan C.M."/>
            <person name="Banfield J.F."/>
        </authorList>
    </citation>
    <scope>NUCLEOTIDE SEQUENCE [LARGE SCALE GENOMIC DNA]</scope>
</reference>
<proteinExistence type="predicted"/>
<protein>
    <submittedName>
        <fullName evidence="2">Uncharacterized protein</fullName>
    </submittedName>
</protein>
<gene>
    <name evidence="2" type="ORF">COT91_03495</name>
</gene>
<evidence type="ECO:0000313" key="2">
    <source>
        <dbReference type="EMBL" id="PIR97056.1"/>
    </source>
</evidence>